<dbReference type="PANTHER" id="PTHR47307:SF1">
    <property type="entry name" value="GLUTATHIONE-REGULATED POTASSIUM-EFFLUX SYSTEM ANCILLARY PROTEIN KEFG"/>
    <property type="match status" value="1"/>
</dbReference>
<name>A0ABX6KNE9_CHRGL</name>
<dbReference type="InterPro" id="IPR003680">
    <property type="entry name" value="Flavodoxin_fold"/>
</dbReference>
<keyword evidence="1" id="KW-0560">Oxidoreductase</keyword>
<organism evidence="3 4">
    <name type="scientific">Chryseobacterium gallinarum</name>
    <dbReference type="NCBI Taxonomy" id="1324352"/>
    <lineage>
        <taxon>Bacteria</taxon>
        <taxon>Pseudomonadati</taxon>
        <taxon>Bacteroidota</taxon>
        <taxon>Flavobacteriia</taxon>
        <taxon>Flavobacteriales</taxon>
        <taxon>Weeksellaceae</taxon>
        <taxon>Chryseobacterium group</taxon>
        <taxon>Chryseobacterium</taxon>
    </lineage>
</organism>
<dbReference type="EMBL" id="CP050995">
    <property type="protein sequence ID" value="QIY89329.1"/>
    <property type="molecule type" value="Genomic_DNA"/>
</dbReference>
<dbReference type="Gene3D" id="3.40.50.360">
    <property type="match status" value="1"/>
</dbReference>
<evidence type="ECO:0000256" key="1">
    <source>
        <dbReference type="ARBA" id="ARBA00023002"/>
    </source>
</evidence>
<dbReference type="Proteomes" id="UP000501570">
    <property type="component" value="Chromosome"/>
</dbReference>
<reference evidence="3 4" key="1">
    <citation type="submission" date="2019-09" db="EMBL/GenBank/DDBJ databases">
        <title>FDA dAtabase for Regulatory Grade micrObial Sequences (FDA-ARGOS): Supporting development and validation of Infectious Disease Dx tests.</title>
        <authorList>
            <person name="Sciortino C."/>
            <person name="Tallon L."/>
            <person name="Sadzewicz L."/>
            <person name="Vavikolanu K."/>
            <person name="Mehta A."/>
            <person name="Aluvathingal J."/>
            <person name="Nadendla S."/>
            <person name="Nandy P."/>
            <person name="Geyer C."/>
            <person name="Yan Y."/>
            <person name="Sichtig H."/>
        </authorList>
    </citation>
    <scope>NUCLEOTIDE SEQUENCE [LARGE SCALE GENOMIC DNA]</scope>
    <source>
        <strain evidence="3 4">FDAARGOS_636</strain>
    </source>
</reference>
<dbReference type="Pfam" id="PF02525">
    <property type="entry name" value="Flavodoxin_2"/>
    <property type="match status" value="1"/>
</dbReference>
<keyword evidence="4" id="KW-1185">Reference proteome</keyword>
<sequence>MKTLVIVTHPDIEKSVINKRWIEELKKFPEKYTVHQLYEAYPDGKIDVAKEQTLMEAHDTIVFQFPFYWFSSPPLLKQWLDEVILHGWAYGSNSGYKLAGKRMTLAVTAGIDEEGYSASGKYKYTMKELFRPYELTFDYIKAEYKEPFVYYGIERDSPSDKWIEKSVPMYLDFLNTLSTSSFGQGKLALHNCQDSL</sequence>
<dbReference type="InterPro" id="IPR046980">
    <property type="entry name" value="KefG/KefF"/>
</dbReference>
<feature type="domain" description="Flavodoxin-like fold" evidence="2">
    <location>
        <begin position="1"/>
        <end position="161"/>
    </location>
</feature>
<dbReference type="SUPFAM" id="SSF52218">
    <property type="entry name" value="Flavoproteins"/>
    <property type="match status" value="1"/>
</dbReference>
<dbReference type="PANTHER" id="PTHR47307">
    <property type="entry name" value="GLUTATHIONE-REGULATED POTASSIUM-EFFLUX SYSTEM ANCILLARY PROTEIN KEFG"/>
    <property type="match status" value="1"/>
</dbReference>
<gene>
    <name evidence="3" type="ORF">FOB44_01110</name>
</gene>
<dbReference type="InterPro" id="IPR029039">
    <property type="entry name" value="Flavoprotein-like_sf"/>
</dbReference>
<accession>A0ABX6KNE9</accession>
<evidence type="ECO:0000313" key="3">
    <source>
        <dbReference type="EMBL" id="QIY89329.1"/>
    </source>
</evidence>
<evidence type="ECO:0000259" key="2">
    <source>
        <dbReference type="Pfam" id="PF02525"/>
    </source>
</evidence>
<proteinExistence type="predicted"/>
<evidence type="ECO:0000313" key="4">
    <source>
        <dbReference type="Proteomes" id="UP000501570"/>
    </source>
</evidence>
<dbReference type="RefSeq" id="WP_168237326.1">
    <property type="nucleotide sequence ID" value="NZ_CP050995.1"/>
</dbReference>
<protein>
    <submittedName>
        <fullName evidence="3">NAD(P)H-dependent oxidoreductase</fullName>
    </submittedName>
</protein>